<evidence type="ECO:0000256" key="3">
    <source>
        <dbReference type="ARBA" id="ARBA00022691"/>
    </source>
</evidence>
<evidence type="ECO:0000313" key="5">
    <source>
        <dbReference type="EMBL" id="SFW23295.1"/>
    </source>
</evidence>
<dbReference type="Proteomes" id="UP000183461">
    <property type="component" value="Unassembled WGS sequence"/>
</dbReference>
<dbReference type="Pfam" id="PF13847">
    <property type="entry name" value="Methyltransf_31"/>
    <property type="match status" value="1"/>
</dbReference>
<dbReference type="SUPFAM" id="SSF53335">
    <property type="entry name" value="S-adenosyl-L-methionine-dependent methyltransferases"/>
    <property type="match status" value="1"/>
</dbReference>
<dbReference type="RefSeq" id="WP_072299624.1">
    <property type="nucleotide sequence ID" value="NZ_FPIP01000002.1"/>
</dbReference>
<name>A0A1K1MJF8_RUMFL</name>
<dbReference type="InterPro" id="IPR029063">
    <property type="entry name" value="SAM-dependent_MTases_sf"/>
</dbReference>
<evidence type="ECO:0000313" key="6">
    <source>
        <dbReference type="Proteomes" id="UP000183461"/>
    </source>
</evidence>
<accession>A0A1K1MJF8</accession>
<dbReference type="GO" id="GO:0008168">
    <property type="term" value="F:methyltransferase activity"/>
    <property type="evidence" value="ECO:0007669"/>
    <property type="project" value="UniProtKB-KW"/>
</dbReference>
<gene>
    <name evidence="5" type="ORF">SAMN02910280_1268</name>
</gene>
<dbReference type="InterPro" id="IPR025714">
    <property type="entry name" value="Methyltranfer_dom"/>
</dbReference>
<evidence type="ECO:0000256" key="2">
    <source>
        <dbReference type="ARBA" id="ARBA00022679"/>
    </source>
</evidence>
<keyword evidence="2 5" id="KW-0808">Transferase</keyword>
<reference evidence="5 6" key="1">
    <citation type="submission" date="2016-11" db="EMBL/GenBank/DDBJ databases">
        <authorList>
            <person name="Jaros S."/>
            <person name="Januszkiewicz K."/>
            <person name="Wedrychowicz H."/>
        </authorList>
    </citation>
    <scope>NUCLEOTIDE SEQUENCE [LARGE SCALE GENOMIC DNA]</scope>
    <source>
        <strain evidence="5 6">YL228</strain>
    </source>
</reference>
<dbReference type="PANTHER" id="PTHR43464:SF19">
    <property type="entry name" value="UBIQUINONE BIOSYNTHESIS O-METHYLTRANSFERASE, MITOCHONDRIAL"/>
    <property type="match status" value="1"/>
</dbReference>
<dbReference type="PANTHER" id="PTHR43464">
    <property type="entry name" value="METHYLTRANSFERASE"/>
    <property type="match status" value="1"/>
</dbReference>
<feature type="domain" description="Methyltransferase" evidence="4">
    <location>
        <begin position="48"/>
        <end position="150"/>
    </location>
</feature>
<protein>
    <submittedName>
        <fullName evidence="5">Methyltransferase domain-containing protein</fullName>
    </submittedName>
</protein>
<keyword evidence="3" id="KW-0949">S-adenosyl-L-methionine</keyword>
<dbReference type="GO" id="GO:0032259">
    <property type="term" value="P:methylation"/>
    <property type="evidence" value="ECO:0007669"/>
    <property type="project" value="UniProtKB-KW"/>
</dbReference>
<evidence type="ECO:0000259" key="4">
    <source>
        <dbReference type="Pfam" id="PF13847"/>
    </source>
</evidence>
<dbReference type="AlphaFoldDB" id="A0A1K1MJF8"/>
<sequence length="212" mass="24470">MEYNNGNYNKYMSKNILKRKMLSKFTDKIIFFIKKAVSECEQRSAGKNEKLRILDAGCGEGFLSGYMHDELGNQVDITGLEYTSEALKIAKERNKDINFIQGDIMDMPFEDNSFDIVVCTEVLEHLHDPAKALSQLLRVSKGVLIISVPNEPWFCLGNLLALKNVTRLGNPIDHINHWTYSKFASFLKKNSNKKWYMDKSFPWTIARCRAFR</sequence>
<keyword evidence="1 5" id="KW-0489">Methyltransferase</keyword>
<proteinExistence type="predicted"/>
<dbReference type="EMBL" id="FPIP01000002">
    <property type="protein sequence ID" value="SFW23295.1"/>
    <property type="molecule type" value="Genomic_DNA"/>
</dbReference>
<dbReference type="Gene3D" id="3.40.50.150">
    <property type="entry name" value="Vaccinia Virus protein VP39"/>
    <property type="match status" value="1"/>
</dbReference>
<evidence type="ECO:0000256" key="1">
    <source>
        <dbReference type="ARBA" id="ARBA00022603"/>
    </source>
</evidence>
<organism evidence="5 6">
    <name type="scientific">Ruminococcus flavefaciens</name>
    <dbReference type="NCBI Taxonomy" id="1265"/>
    <lineage>
        <taxon>Bacteria</taxon>
        <taxon>Bacillati</taxon>
        <taxon>Bacillota</taxon>
        <taxon>Clostridia</taxon>
        <taxon>Eubacteriales</taxon>
        <taxon>Oscillospiraceae</taxon>
        <taxon>Ruminococcus</taxon>
    </lineage>
</organism>
<dbReference type="CDD" id="cd02440">
    <property type="entry name" value="AdoMet_MTases"/>
    <property type="match status" value="1"/>
</dbReference>